<evidence type="ECO:0000256" key="6">
    <source>
        <dbReference type="ARBA" id="ARBA00022695"/>
    </source>
</evidence>
<dbReference type="InterPro" id="IPR001510">
    <property type="entry name" value="Znf_PARP"/>
</dbReference>
<dbReference type="GO" id="GO:0008270">
    <property type="term" value="F:zinc ion binding"/>
    <property type="evidence" value="ECO:0007669"/>
    <property type="project" value="UniProtKB-KW"/>
</dbReference>
<dbReference type="InterPro" id="IPR012982">
    <property type="entry name" value="PARP1-like_PADR1_Zn_ribbon"/>
</dbReference>
<dbReference type="GO" id="GO:0016779">
    <property type="term" value="F:nucleotidyltransferase activity"/>
    <property type="evidence" value="ECO:0007669"/>
    <property type="project" value="UniProtKB-KW"/>
</dbReference>
<dbReference type="SUPFAM" id="SSF47587">
    <property type="entry name" value="Domain of poly(ADP-ribose) polymerase"/>
    <property type="match status" value="1"/>
</dbReference>
<dbReference type="Pfam" id="PF21728">
    <property type="entry name" value="PADR1_N"/>
    <property type="match status" value="1"/>
</dbReference>
<dbReference type="Pfam" id="PF08063">
    <property type="entry name" value="Zn_ribbon_PADR1"/>
    <property type="match status" value="1"/>
</dbReference>
<evidence type="ECO:0000256" key="14">
    <source>
        <dbReference type="ARBA" id="ARBA00023242"/>
    </source>
</evidence>
<dbReference type="Gene3D" id="1.10.20.130">
    <property type="match status" value="1"/>
</dbReference>
<dbReference type="PROSITE" id="PS50064">
    <property type="entry name" value="ZF_PARP_2"/>
    <property type="match status" value="2"/>
</dbReference>
<reference evidence="24 25" key="1">
    <citation type="journal article" date="2018" name="Science">
        <title>The opium poppy genome and morphinan production.</title>
        <authorList>
            <person name="Guo L."/>
            <person name="Winzer T."/>
            <person name="Yang X."/>
            <person name="Li Y."/>
            <person name="Ning Z."/>
            <person name="He Z."/>
            <person name="Teodor R."/>
            <person name="Lu Y."/>
            <person name="Bowser T.A."/>
            <person name="Graham I.A."/>
            <person name="Ye K."/>
        </authorList>
    </citation>
    <scope>NUCLEOTIDE SEQUENCE [LARGE SCALE GENOMIC DNA]</scope>
    <source>
        <strain evidence="25">cv. HN1</strain>
        <tissue evidence="24">Leaves</tissue>
    </source>
</reference>
<evidence type="ECO:0000256" key="5">
    <source>
        <dbReference type="ARBA" id="ARBA00022679"/>
    </source>
</evidence>
<comment type="catalytic activity">
    <reaction evidence="17">
        <text>NAD(+) + (ADP-D-ribosyl)n-acceptor = nicotinamide + (ADP-D-ribosyl)n+1-acceptor + H(+).</text>
        <dbReference type="EC" id="2.4.2.30"/>
    </reaction>
</comment>
<dbReference type="InterPro" id="IPR008893">
    <property type="entry name" value="WGR_domain"/>
</dbReference>
<dbReference type="GO" id="GO:0003677">
    <property type="term" value="F:DNA binding"/>
    <property type="evidence" value="ECO:0007669"/>
    <property type="project" value="UniProtKB-KW"/>
</dbReference>
<keyword evidence="9" id="KW-0013">ADP-ribosylation</keyword>
<evidence type="ECO:0000256" key="3">
    <source>
        <dbReference type="ARBA" id="ARBA00004123"/>
    </source>
</evidence>
<dbReference type="Pfam" id="PF05406">
    <property type="entry name" value="WGR"/>
    <property type="match status" value="1"/>
</dbReference>
<dbReference type="InterPro" id="IPR038650">
    <property type="entry name" value="PADR1_C_dom_sf"/>
</dbReference>
<dbReference type="PANTHER" id="PTHR10459:SF80">
    <property type="entry name" value="POLY [ADP-RIBOSE] POLYMERASE 1"/>
    <property type="match status" value="1"/>
</dbReference>
<protein>
    <recommendedName>
        <fullName evidence="18">Poly [ADP-ribose] polymerase</fullName>
        <shortName evidence="18">PARP</shortName>
        <ecNumber evidence="18">2.4.2.-</ecNumber>
    </recommendedName>
</protein>
<keyword evidence="8" id="KW-0677">Repeat</keyword>
<dbReference type="SUPFAM" id="SSF57716">
    <property type="entry name" value="Glucocorticoid receptor-like (DNA-binding domain)"/>
    <property type="match status" value="2"/>
</dbReference>
<feature type="domain" description="PARP catalytic" evidence="21">
    <location>
        <begin position="916"/>
        <end position="1154"/>
    </location>
</feature>
<evidence type="ECO:0000256" key="10">
    <source>
        <dbReference type="ARBA" id="ARBA00022771"/>
    </source>
</evidence>
<dbReference type="Pfam" id="PF00645">
    <property type="entry name" value="zf-PARP"/>
    <property type="match status" value="1"/>
</dbReference>
<evidence type="ECO:0000256" key="8">
    <source>
        <dbReference type="ARBA" id="ARBA00022737"/>
    </source>
</evidence>
<keyword evidence="13" id="KW-0238">DNA-binding</keyword>
<name>A0A4Y7KMJ7_PAPSO</name>
<evidence type="ECO:0000256" key="18">
    <source>
        <dbReference type="RuleBase" id="RU362114"/>
    </source>
</evidence>
<keyword evidence="14" id="KW-0539">Nucleus</keyword>
<gene>
    <name evidence="24" type="ORF">C5167_048571</name>
</gene>
<feature type="domain" description="PARP-type" evidence="20">
    <location>
        <begin position="18"/>
        <end position="101"/>
    </location>
</feature>
<sequence length="1165" mass="131273">MKMRNARKEWKIEYAKEWKIEYAKTSRSSCRTCRKFIKKEVLRLGKVIPATKYDGLMTKWNHAQCILKKPNKISSLDDVEGIDLLRWEDQKRMTRYVQTGVFFNTTTVGANERSIEVSQTSRAICKLCNKKITEGEIRISTKPGGEGASTLAWHHAYCYMEWSHSTNVENLSGWNSLTLANQRDVHAYANKGPFTGNRDLLVELQGDEEVPQKPLKGGVKRKRSVSRTEKSKINKSEWGDSYQAAYESYTSSEIQIQNSSALESELEAQNKALWAIKNNLKEQVTISEMRKMLEANDQHSAGSELDLREICADGMLFGPPGSCPICSGSLRYSGAAYRCHGYVSEWTKCSYSTNEPIRLKGEWRIPQESSNEYLCKWFNSQKGCRSVRILPTDFSNQASGSQSAFKGLKVALVGVSEDSMDMGDNLLDMSADPFEADYNVLPVSGDSSSTAATDALPQTSLGSSQYVQDAAPDLQDVAQDSVHITDNDIVQVLHPPESVVCDTRSVEEDSNLVLPDASSPVVPIAGTNDIPTVTTDSEPHHHLATDEALGRGKRTRFENIRHRDFRYVAYVRIWEIIFCTNCLVVGAELDCEGHDGLEYKDHFQIIRARKLGLPILRLDYLTDCTKRQKRLPLGQYLIESSYKDSRGSVTMKVNGNCVVHETSGMQGYSHILEGAKYIYSTTLNKSDLSIGVNSYYVMQIIQEDKRTNCYLFREWGRTGNEQIGGNKLDETSKAGAIREFKRLFLEKTGNHWEAWEKKENFQKQPGKYFPLDIDYGVSEQVLKIKEPQLPSSRLAQPVQNLMKMLFNVETYRSAMIELEIDMSEMPLGKLSKSNIQMGFSALTDIQNLLASNNQDLSVRESLLIDASNRFFSIIPSTHPHVIRGARDLRSNVEMLEALQDIEIASRIIGVNAECDESLDAKYEKLHCNIHPLPHDSDDYLLVEKYLLTTHASRHKEWTLELEDVFALDREGEFDKFAPYREKLQNKMLLWYGSRLTNFVGILSHGLRIAPPEVPSSGYMFGKGIYFADLVSKSAQYCHTSNWNPVGLLLLSEVALGDIYELKEAMDMDRPPKGKNSTKGLGKKAPHKSDYVTWKNNVVVPCGKPVSSDARTSELMYNEYIVYDAAQVGLMIKDSPDAMPSASMKMRPGPHTPTPKNLDWAPSEPA</sequence>
<evidence type="ECO:0000256" key="13">
    <source>
        <dbReference type="ARBA" id="ARBA00023125"/>
    </source>
</evidence>
<evidence type="ECO:0000313" key="24">
    <source>
        <dbReference type="EMBL" id="RZC73095.1"/>
    </source>
</evidence>
<dbReference type="CDD" id="cd08001">
    <property type="entry name" value="WGR_PARP1_like"/>
    <property type="match status" value="1"/>
</dbReference>
<keyword evidence="4 18" id="KW-0328">Glycosyltransferase</keyword>
<evidence type="ECO:0000259" key="23">
    <source>
        <dbReference type="PROSITE" id="PS51977"/>
    </source>
</evidence>
<evidence type="ECO:0000256" key="1">
    <source>
        <dbReference type="ARBA" id="ARBA00000438"/>
    </source>
</evidence>
<dbReference type="SUPFAM" id="SSF56399">
    <property type="entry name" value="ADP-ribosylation"/>
    <property type="match status" value="1"/>
</dbReference>
<comment type="similarity">
    <text evidence="15">Belongs to the ARTD/PARP family.</text>
</comment>
<keyword evidence="5 18" id="KW-0808">Transferase</keyword>
<dbReference type="FunFam" id="3.90.228.10:FF:000002">
    <property type="entry name" value="Poly [ADP-ribose] polymerase"/>
    <property type="match status" value="1"/>
</dbReference>
<dbReference type="GO" id="GO:0070212">
    <property type="term" value="P:protein poly-ADP-ribosylation"/>
    <property type="evidence" value="ECO:0007669"/>
    <property type="project" value="UniProtKB-ARBA"/>
</dbReference>
<evidence type="ECO:0000256" key="4">
    <source>
        <dbReference type="ARBA" id="ARBA00022676"/>
    </source>
</evidence>
<dbReference type="GO" id="GO:0005730">
    <property type="term" value="C:nucleolus"/>
    <property type="evidence" value="ECO:0007669"/>
    <property type="project" value="TreeGrafter"/>
</dbReference>
<dbReference type="SUPFAM" id="SSF142921">
    <property type="entry name" value="WGR domain-like"/>
    <property type="match status" value="1"/>
</dbReference>
<feature type="region of interest" description="Disordered" evidence="19">
    <location>
        <begin position="1138"/>
        <end position="1165"/>
    </location>
</feature>
<dbReference type="Gene3D" id="1.20.142.10">
    <property type="entry name" value="Poly(ADP-ribose) polymerase, regulatory domain"/>
    <property type="match status" value="1"/>
</dbReference>
<dbReference type="Gene3D" id="3.90.228.10">
    <property type="match status" value="1"/>
</dbReference>
<keyword evidence="11" id="KW-0862">Zinc</keyword>
<dbReference type="GO" id="GO:0140807">
    <property type="term" value="F:NAD+-protein-glutamate ADP-ribosyltransferase activity"/>
    <property type="evidence" value="ECO:0007669"/>
    <property type="project" value="RHEA"/>
</dbReference>
<evidence type="ECO:0000259" key="20">
    <source>
        <dbReference type="PROSITE" id="PS50064"/>
    </source>
</evidence>
<keyword evidence="6" id="KW-0548">Nucleotidyltransferase</keyword>
<dbReference type="SMART" id="SM01335">
    <property type="entry name" value="PADR1"/>
    <property type="match status" value="1"/>
</dbReference>
<dbReference type="Pfam" id="PF02877">
    <property type="entry name" value="PARP_reg"/>
    <property type="match status" value="1"/>
</dbReference>
<dbReference type="EMBL" id="CM010722">
    <property type="protein sequence ID" value="RZC73095.1"/>
    <property type="molecule type" value="Genomic_DNA"/>
</dbReference>
<dbReference type="GO" id="GO:0006302">
    <property type="term" value="P:double-strand break repair"/>
    <property type="evidence" value="ECO:0007669"/>
    <property type="project" value="TreeGrafter"/>
</dbReference>
<feature type="domain" description="PARP-type" evidence="20">
    <location>
        <begin position="113"/>
        <end position="185"/>
    </location>
</feature>
<comment type="function">
    <text evidence="16">Involved in the base excision repair (BER) pathway, by catalyzing the poly(ADP-ribosyl)ation of a limited number of acceptor proteins involved in chromatin architecture and in DNA metabolism. This modification follows DNA damages and appears as an obligatory step in a detection/signaling pathway leading to the reparation of DNA strand breaks.</text>
</comment>
<dbReference type="InterPro" id="IPR049296">
    <property type="entry name" value="PARP1-like_PADR1_N"/>
</dbReference>
<dbReference type="FunFam" id="1.20.142.10:FF:000002">
    <property type="entry name" value="Poly [ADP-ribose] polymerase"/>
    <property type="match status" value="1"/>
</dbReference>
<keyword evidence="12 18" id="KW-0520">NAD</keyword>
<dbReference type="InterPro" id="IPR012317">
    <property type="entry name" value="Poly(ADP-ribose)pol_cat_dom"/>
</dbReference>
<dbReference type="InterPro" id="IPR050800">
    <property type="entry name" value="ARTD/PARP"/>
</dbReference>
<organism evidence="24 25">
    <name type="scientific">Papaver somniferum</name>
    <name type="common">Opium poppy</name>
    <dbReference type="NCBI Taxonomy" id="3469"/>
    <lineage>
        <taxon>Eukaryota</taxon>
        <taxon>Viridiplantae</taxon>
        <taxon>Streptophyta</taxon>
        <taxon>Embryophyta</taxon>
        <taxon>Tracheophyta</taxon>
        <taxon>Spermatophyta</taxon>
        <taxon>Magnoliopsida</taxon>
        <taxon>Ranunculales</taxon>
        <taxon>Papaveraceae</taxon>
        <taxon>Papaveroideae</taxon>
        <taxon>Papaver</taxon>
    </lineage>
</organism>
<dbReference type="SMART" id="SM00773">
    <property type="entry name" value="WGR"/>
    <property type="match status" value="1"/>
</dbReference>
<dbReference type="GO" id="GO:0140806">
    <property type="term" value="F:NAD+-protein-aspartate ADP-ribosyltransferase activity"/>
    <property type="evidence" value="ECO:0007669"/>
    <property type="project" value="RHEA"/>
</dbReference>
<dbReference type="EC" id="2.4.2.-" evidence="18"/>
<evidence type="ECO:0000259" key="21">
    <source>
        <dbReference type="PROSITE" id="PS51059"/>
    </source>
</evidence>
<dbReference type="PROSITE" id="PS51059">
    <property type="entry name" value="PARP_CATALYTIC"/>
    <property type="match status" value="1"/>
</dbReference>
<dbReference type="PANTHER" id="PTHR10459">
    <property type="entry name" value="DNA LIGASE"/>
    <property type="match status" value="1"/>
</dbReference>
<comment type="subcellular location">
    <subcellularLocation>
        <location evidence="3">Nucleus</location>
    </subcellularLocation>
</comment>
<comment type="catalytic activity">
    <reaction evidence="2">
        <text>L-glutamyl-[protein] + NAD(+) = 5-O-(ADP-D-ribosyl)-L-glutamyl-[protein] + nicotinamide</text>
        <dbReference type="Rhea" id="RHEA:58224"/>
        <dbReference type="Rhea" id="RHEA-COMP:10208"/>
        <dbReference type="Rhea" id="RHEA-COMP:15089"/>
        <dbReference type="ChEBI" id="CHEBI:17154"/>
        <dbReference type="ChEBI" id="CHEBI:29973"/>
        <dbReference type="ChEBI" id="CHEBI:57540"/>
        <dbReference type="ChEBI" id="CHEBI:142540"/>
    </reaction>
</comment>
<evidence type="ECO:0000259" key="22">
    <source>
        <dbReference type="PROSITE" id="PS51060"/>
    </source>
</evidence>
<evidence type="ECO:0000313" key="25">
    <source>
        <dbReference type="Proteomes" id="UP000316621"/>
    </source>
</evidence>
<dbReference type="Pfam" id="PF00644">
    <property type="entry name" value="PARP"/>
    <property type="match status" value="1"/>
</dbReference>
<dbReference type="InterPro" id="IPR004102">
    <property type="entry name" value="Poly(ADP-ribose)pol_reg_dom"/>
</dbReference>
<evidence type="ECO:0000256" key="12">
    <source>
        <dbReference type="ARBA" id="ARBA00023027"/>
    </source>
</evidence>
<dbReference type="Gene3D" id="2.20.25.630">
    <property type="match status" value="1"/>
</dbReference>
<evidence type="ECO:0000256" key="15">
    <source>
        <dbReference type="ARBA" id="ARBA00024347"/>
    </source>
</evidence>
<dbReference type="PROSITE" id="PS51060">
    <property type="entry name" value="PARP_ALPHA_HD"/>
    <property type="match status" value="1"/>
</dbReference>
<proteinExistence type="inferred from homology"/>
<evidence type="ECO:0000256" key="16">
    <source>
        <dbReference type="ARBA" id="ARBA00024945"/>
    </source>
</evidence>
<dbReference type="PROSITE" id="PS51977">
    <property type="entry name" value="WGR"/>
    <property type="match status" value="1"/>
</dbReference>
<dbReference type="InterPro" id="IPR036616">
    <property type="entry name" value="Poly(ADP-ribose)pol_reg_dom_sf"/>
</dbReference>
<evidence type="ECO:0000256" key="19">
    <source>
        <dbReference type="SAM" id="MobiDB-lite"/>
    </source>
</evidence>
<dbReference type="AlphaFoldDB" id="A0A4Y7KMJ7"/>
<dbReference type="PROSITE" id="PS52007">
    <property type="entry name" value="PADR1"/>
    <property type="match status" value="1"/>
</dbReference>
<dbReference type="CDD" id="cd01437">
    <property type="entry name" value="parp_like"/>
    <property type="match status" value="1"/>
</dbReference>
<dbReference type="InterPro" id="IPR036957">
    <property type="entry name" value="Znf_PARP_sf"/>
</dbReference>
<dbReference type="Gramene" id="RZC73095">
    <property type="protein sequence ID" value="RZC73095"/>
    <property type="gene ID" value="C5167_048571"/>
</dbReference>
<dbReference type="STRING" id="3469.A0A4Y7KMJ7"/>
<keyword evidence="25" id="KW-1185">Reference proteome</keyword>
<comment type="catalytic activity">
    <reaction evidence="1">
        <text>L-aspartyl-[protein] + NAD(+) = 4-O-(ADP-D-ribosyl)-L-aspartyl-[protein] + nicotinamide</text>
        <dbReference type="Rhea" id="RHEA:54424"/>
        <dbReference type="Rhea" id="RHEA-COMP:9867"/>
        <dbReference type="Rhea" id="RHEA-COMP:13832"/>
        <dbReference type="ChEBI" id="CHEBI:17154"/>
        <dbReference type="ChEBI" id="CHEBI:29961"/>
        <dbReference type="ChEBI" id="CHEBI:57540"/>
        <dbReference type="ChEBI" id="CHEBI:138102"/>
    </reaction>
</comment>
<dbReference type="SMART" id="SM01336">
    <property type="entry name" value="zf-PARP"/>
    <property type="match status" value="2"/>
</dbReference>
<feature type="domain" description="WGR" evidence="23">
    <location>
        <begin position="668"/>
        <end position="768"/>
    </location>
</feature>
<keyword evidence="7" id="KW-0479">Metal-binding</keyword>
<feature type="region of interest" description="Disordered" evidence="19">
    <location>
        <begin position="211"/>
        <end position="232"/>
    </location>
</feature>
<evidence type="ECO:0000256" key="17">
    <source>
        <dbReference type="ARBA" id="ARBA00033987"/>
    </source>
</evidence>
<evidence type="ECO:0000256" key="7">
    <source>
        <dbReference type="ARBA" id="ARBA00022723"/>
    </source>
</evidence>
<dbReference type="Proteomes" id="UP000316621">
    <property type="component" value="Chromosome 8"/>
</dbReference>
<dbReference type="Gene3D" id="3.30.1740.10">
    <property type="entry name" value="Zinc finger, PARP-type"/>
    <property type="match status" value="2"/>
</dbReference>
<accession>A0A4Y7KMJ7</accession>
<keyword evidence="10" id="KW-0863">Zinc-finger</keyword>
<evidence type="ECO:0000256" key="2">
    <source>
        <dbReference type="ARBA" id="ARBA00000459"/>
    </source>
</evidence>
<dbReference type="GO" id="GO:0003950">
    <property type="term" value="F:NAD+ poly-ADP-ribosyltransferase activity"/>
    <property type="evidence" value="ECO:0007669"/>
    <property type="project" value="UniProtKB-UniRule"/>
</dbReference>
<dbReference type="InterPro" id="IPR036930">
    <property type="entry name" value="WGR_dom_sf"/>
</dbReference>
<evidence type="ECO:0000256" key="9">
    <source>
        <dbReference type="ARBA" id="ARBA00022765"/>
    </source>
</evidence>
<feature type="domain" description="PARP alpha-helical" evidence="22">
    <location>
        <begin position="791"/>
        <end position="909"/>
    </location>
</feature>
<evidence type="ECO:0000256" key="11">
    <source>
        <dbReference type="ARBA" id="ARBA00022833"/>
    </source>
</evidence>